<reference evidence="1" key="2">
    <citation type="journal article" date="2015" name="Fish Shellfish Immunol.">
        <title>Early steps in the European eel (Anguilla anguilla)-Vibrio vulnificus interaction in the gills: Role of the RtxA13 toxin.</title>
        <authorList>
            <person name="Callol A."/>
            <person name="Pajuelo D."/>
            <person name="Ebbesson L."/>
            <person name="Teles M."/>
            <person name="MacKenzie S."/>
            <person name="Amaro C."/>
        </authorList>
    </citation>
    <scope>NUCLEOTIDE SEQUENCE</scope>
</reference>
<dbReference type="EMBL" id="GBXM01052358">
    <property type="protein sequence ID" value="JAH56219.1"/>
    <property type="molecule type" value="Transcribed_RNA"/>
</dbReference>
<proteinExistence type="predicted"/>
<accession>A0A0E9TR68</accession>
<evidence type="ECO:0000313" key="1">
    <source>
        <dbReference type="EMBL" id="JAH56219.1"/>
    </source>
</evidence>
<reference evidence="1" key="1">
    <citation type="submission" date="2014-11" db="EMBL/GenBank/DDBJ databases">
        <authorList>
            <person name="Amaro Gonzalez C."/>
        </authorList>
    </citation>
    <scope>NUCLEOTIDE SEQUENCE</scope>
</reference>
<sequence>MLNCNNRVTLGRIVKYNLKCPDRFRFFNLPYLP</sequence>
<protein>
    <submittedName>
        <fullName evidence="1">Uncharacterized protein</fullName>
    </submittedName>
</protein>
<name>A0A0E9TR68_ANGAN</name>
<organism evidence="1">
    <name type="scientific">Anguilla anguilla</name>
    <name type="common">European freshwater eel</name>
    <name type="synonym">Muraena anguilla</name>
    <dbReference type="NCBI Taxonomy" id="7936"/>
    <lineage>
        <taxon>Eukaryota</taxon>
        <taxon>Metazoa</taxon>
        <taxon>Chordata</taxon>
        <taxon>Craniata</taxon>
        <taxon>Vertebrata</taxon>
        <taxon>Euteleostomi</taxon>
        <taxon>Actinopterygii</taxon>
        <taxon>Neopterygii</taxon>
        <taxon>Teleostei</taxon>
        <taxon>Anguilliformes</taxon>
        <taxon>Anguillidae</taxon>
        <taxon>Anguilla</taxon>
    </lineage>
</organism>
<dbReference type="AlphaFoldDB" id="A0A0E9TR68"/>